<keyword evidence="2" id="KW-1185">Reference proteome</keyword>
<proteinExistence type="predicted"/>
<sequence>MFVWHMYTRSEDLGRTTVGIFEEAEKGLQFIRSFGFKQEIFFSHKGSTYTENNVYTLEFTSKEAIENGFLDMYKSCFLEKRAMKEAVHTLYLEEVELNKQLSFTLEEED</sequence>
<gene>
    <name evidence="1" type="ORF">HPULCUR_008744</name>
</gene>
<name>A0ABP9Y8H0_9FUNG</name>
<dbReference type="Proteomes" id="UP001476247">
    <property type="component" value="Unassembled WGS sequence"/>
</dbReference>
<evidence type="ECO:0000313" key="1">
    <source>
        <dbReference type="EMBL" id="GAA5803266.1"/>
    </source>
</evidence>
<dbReference type="EMBL" id="BAABUJ010000027">
    <property type="protein sequence ID" value="GAA5803266.1"/>
    <property type="molecule type" value="Genomic_DNA"/>
</dbReference>
<comment type="caution">
    <text evidence="1">The sequence shown here is derived from an EMBL/GenBank/DDBJ whole genome shotgun (WGS) entry which is preliminary data.</text>
</comment>
<protein>
    <recommendedName>
        <fullName evidence="3">DUF4286 family protein</fullName>
    </recommendedName>
</protein>
<accession>A0ABP9Y8H0</accession>
<evidence type="ECO:0008006" key="3">
    <source>
        <dbReference type="Google" id="ProtNLM"/>
    </source>
</evidence>
<reference evidence="1 2" key="1">
    <citation type="submission" date="2024-04" db="EMBL/GenBank/DDBJ databases">
        <title>genome sequences of Mucor flavus KT1a and Helicostylum pulchrum KT1b strains isolation_sourced from the surface of a dry-aged beef.</title>
        <authorList>
            <person name="Toyotome T."/>
            <person name="Hosono M."/>
            <person name="Torimaru M."/>
            <person name="Fukuda K."/>
            <person name="Mikami N."/>
        </authorList>
    </citation>
    <scope>NUCLEOTIDE SEQUENCE [LARGE SCALE GENOMIC DNA]</scope>
    <source>
        <strain evidence="1 2">KT1b</strain>
    </source>
</reference>
<organism evidence="1 2">
    <name type="scientific">Helicostylum pulchrum</name>
    <dbReference type="NCBI Taxonomy" id="562976"/>
    <lineage>
        <taxon>Eukaryota</taxon>
        <taxon>Fungi</taxon>
        <taxon>Fungi incertae sedis</taxon>
        <taxon>Mucoromycota</taxon>
        <taxon>Mucoromycotina</taxon>
        <taxon>Mucoromycetes</taxon>
        <taxon>Mucorales</taxon>
        <taxon>Mucorineae</taxon>
        <taxon>Mucoraceae</taxon>
        <taxon>Helicostylum</taxon>
    </lineage>
</organism>
<evidence type="ECO:0000313" key="2">
    <source>
        <dbReference type="Proteomes" id="UP001476247"/>
    </source>
</evidence>